<reference evidence="2 3" key="1">
    <citation type="submission" date="2017-11" db="EMBL/GenBank/DDBJ databases">
        <title>Comparative genomic analysis of Holospora spp., intranuclear symbionts of paramecia.</title>
        <authorList>
            <person name="Garushyants S.K."/>
            <person name="Beliavskaya A."/>
            <person name="Malko D.B."/>
            <person name="Logacheva M.D."/>
            <person name="Rautian M.S."/>
            <person name="Gelfand M.S."/>
        </authorList>
    </citation>
    <scope>NUCLEOTIDE SEQUENCE [LARGE SCALE GENOMIC DNA]</scope>
    <source>
        <strain evidence="3">02AZ16</strain>
    </source>
</reference>
<comment type="caution">
    <text evidence="2">The sequence shown here is derived from an EMBL/GenBank/DDBJ whole genome shotgun (WGS) entry which is preliminary data.</text>
</comment>
<name>A0A2S5RDG0_9PROT</name>
<dbReference type="InterPro" id="IPR015946">
    <property type="entry name" value="KH_dom-like_a/b"/>
</dbReference>
<dbReference type="InterPro" id="IPR023799">
    <property type="entry name" value="RbfA_dom_sf"/>
</dbReference>
<dbReference type="InterPro" id="IPR000238">
    <property type="entry name" value="RbfA"/>
</dbReference>
<sequence>MFVDSKAQRKKKLEHFLHQEIAKVLQNILYFERGAENMRVTVMEVYASKDLRKVNVFLSTSLPEVFEVIRQKSGKIRHILAEQVNMRRIPELYFLPWKY</sequence>
<protein>
    <submittedName>
        <fullName evidence="2">Ribosome-binding factor A</fullName>
    </submittedName>
</protein>
<dbReference type="GO" id="GO:0006364">
    <property type="term" value="P:rRNA processing"/>
    <property type="evidence" value="ECO:0007669"/>
    <property type="project" value="InterPro"/>
</dbReference>
<dbReference type="AlphaFoldDB" id="A0A2S5RDG0"/>
<proteinExistence type="predicted"/>
<evidence type="ECO:0000313" key="2">
    <source>
        <dbReference type="EMBL" id="PPE05353.1"/>
    </source>
</evidence>
<dbReference type="EMBL" id="PHHC01000065">
    <property type="protein sequence ID" value="PPE05353.1"/>
    <property type="molecule type" value="Genomic_DNA"/>
</dbReference>
<evidence type="ECO:0000313" key="3">
    <source>
        <dbReference type="Proteomes" id="UP000239425"/>
    </source>
</evidence>
<keyword evidence="1" id="KW-0690">Ribosome biogenesis</keyword>
<dbReference type="Proteomes" id="UP000239425">
    <property type="component" value="Unassembled WGS sequence"/>
</dbReference>
<dbReference type="Pfam" id="PF02033">
    <property type="entry name" value="RBFA"/>
    <property type="match status" value="1"/>
</dbReference>
<gene>
    <name evidence="2" type="ORF">HCUR_00312</name>
</gene>
<evidence type="ECO:0000256" key="1">
    <source>
        <dbReference type="ARBA" id="ARBA00022517"/>
    </source>
</evidence>
<accession>A0A2S5RDG0</accession>
<dbReference type="SUPFAM" id="SSF89919">
    <property type="entry name" value="Ribosome-binding factor A, RbfA"/>
    <property type="match status" value="1"/>
</dbReference>
<dbReference type="OrthoDB" id="8480710at2"/>
<keyword evidence="3" id="KW-1185">Reference proteome</keyword>
<dbReference type="RefSeq" id="WP_104206444.1">
    <property type="nucleotide sequence ID" value="NZ_PHHC01000065.1"/>
</dbReference>
<organism evidence="2 3">
    <name type="scientific">Holospora curviuscula</name>
    <dbReference type="NCBI Taxonomy" id="1082868"/>
    <lineage>
        <taxon>Bacteria</taxon>
        <taxon>Pseudomonadati</taxon>
        <taxon>Pseudomonadota</taxon>
        <taxon>Alphaproteobacteria</taxon>
        <taxon>Holosporales</taxon>
        <taxon>Holosporaceae</taxon>
        <taxon>Holospora</taxon>
    </lineage>
</organism>
<dbReference type="Gene3D" id="3.30.300.20">
    <property type="match status" value="1"/>
</dbReference>